<reference evidence="1 2" key="1">
    <citation type="submission" date="2023-11" db="EMBL/GenBank/DDBJ databases">
        <title>Halocaridina rubra genome assembly.</title>
        <authorList>
            <person name="Smith C."/>
        </authorList>
    </citation>
    <scope>NUCLEOTIDE SEQUENCE [LARGE SCALE GENOMIC DNA]</scope>
    <source>
        <strain evidence="1">EP-1</strain>
        <tissue evidence="1">Whole</tissue>
    </source>
</reference>
<evidence type="ECO:0000313" key="1">
    <source>
        <dbReference type="EMBL" id="KAK7072094.1"/>
    </source>
</evidence>
<sequence length="59" mass="6282">MGGDVIGGGGTGVVGTLVKVAQGWGKWHWGWWRWHLGWGVMALRGRHSGNVSLESVTPG</sequence>
<name>A0AAN8X4W6_HALRR</name>
<organism evidence="1 2">
    <name type="scientific">Halocaridina rubra</name>
    <name type="common">Hawaiian red shrimp</name>
    <dbReference type="NCBI Taxonomy" id="373956"/>
    <lineage>
        <taxon>Eukaryota</taxon>
        <taxon>Metazoa</taxon>
        <taxon>Ecdysozoa</taxon>
        <taxon>Arthropoda</taxon>
        <taxon>Crustacea</taxon>
        <taxon>Multicrustacea</taxon>
        <taxon>Malacostraca</taxon>
        <taxon>Eumalacostraca</taxon>
        <taxon>Eucarida</taxon>
        <taxon>Decapoda</taxon>
        <taxon>Pleocyemata</taxon>
        <taxon>Caridea</taxon>
        <taxon>Atyoidea</taxon>
        <taxon>Atyidae</taxon>
        <taxon>Halocaridina</taxon>
    </lineage>
</organism>
<dbReference type="EMBL" id="JAXCGZ010013692">
    <property type="protein sequence ID" value="KAK7072094.1"/>
    <property type="molecule type" value="Genomic_DNA"/>
</dbReference>
<dbReference type="AlphaFoldDB" id="A0AAN8X4W6"/>
<dbReference type="Proteomes" id="UP001381693">
    <property type="component" value="Unassembled WGS sequence"/>
</dbReference>
<gene>
    <name evidence="1" type="ORF">SK128_022734</name>
</gene>
<comment type="caution">
    <text evidence="1">The sequence shown here is derived from an EMBL/GenBank/DDBJ whole genome shotgun (WGS) entry which is preliminary data.</text>
</comment>
<evidence type="ECO:0000313" key="2">
    <source>
        <dbReference type="Proteomes" id="UP001381693"/>
    </source>
</evidence>
<protein>
    <submittedName>
        <fullName evidence="1">Uncharacterized protein</fullName>
    </submittedName>
</protein>
<proteinExistence type="predicted"/>
<accession>A0AAN8X4W6</accession>
<keyword evidence="2" id="KW-1185">Reference proteome</keyword>